<comment type="caution">
    <text evidence="2">The sequence shown here is derived from an EMBL/GenBank/DDBJ whole genome shotgun (WGS) entry which is preliminary data.</text>
</comment>
<evidence type="ECO:0000313" key="2">
    <source>
        <dbReference type="EMBL" id="MCG2459738.1"/>
    </source>
</evidence>
<gene>
    <name evidence="2" type="ORF">K8352_03165</name>
</gene>
<dbReference type="SUPFAM" id="SSF54909">
    <property type="entry name" value="Dimeric alpha+beta barrel"/>
    <property type="match status" value="1"/>
</dbReference>
<dbReference type="EMBL" id="JAIRBC010000003">
    <property type="protein sequence ID" value="MCG2459738.1"/>
    <property type="molecule type" value="Genomic_DNA"/>
</dbReference>
<dbReference type="Proteomes" id="UP001200642">
    <property type="component" value="Unassembled WGS sequence"/>
</dbReference>
<sequence>MKVPKDSREEMRFLDAAKGLGSIPGVNNFKCLRQISNKNAFDYGIFMEFNSLKDYEAYNNHSEHLSFVQTFWVNCVDDFLELDFELQ</sequence>
<evidence type="ECO:0000313" key="3">
    <source>
        <dbReference type="Proteomes" id="UP001200642"/>
    </source>
</evidence>
<organism evidence="2 3">
    <name type="scientific">Cerina litoralis</name>
    <dbReference type="NCBI Taxonomy" id="2874477"/>
    <lineage>
        <taxon>Bacteria</taxon>
        <taxon>Pseudomonadati</taxon>
        <taxon>Bacteroidota</taxon>
        <taxon>Flavobacteriia</taxon>
        <taxon>Flavobacteriales</taxon>
        <taxon>Flavobacteriaceae</taxon>
        <taxon>Cerina</taxon>
    </lineage>
</organism>
<evidence type="ECO:0000259" key="1">
    <source>
        <dbReference type="PROSITE" id="PS51502"/>
    </source>
</evidence>
<dbReference type="AlphaFoldDB" id="A0AAE3ESP1"/>
<accession>A0AAE3ESP1</accession>
<dbReference type="InterPro" id="IPR013097">
    <property type="entry name" value="Dabb"/>
</dbReference>
<dbReference type="SMART" id="SM00886">
    <property type="entry name" value="Dabb"/>
    <property type="match status" value="1"/>
</dbReference>
<name>A0AAE3ESP1_9FLAO</name>
<reference evidence="2" key="1">
    <citation type="submission" date="2023-02" db="EMBL/GenBank/DDBJ databases">
        <title>Genome of Flavobacteriaceae gen. nov. sp. strain F89.</title>
        <authorList>
            <person name="Wang Y."/>
        </authorList>
    </citation>
    <scope>NUCLEOTIDE SEQUENCE</scope>
    <source>
        <strain evidence="2">F89</strain>
    </source>
</reference>
<protein>
    <submittedName>
        <fullName evidence="2">Dabb family protein</fullName>
    </submittedName>
</protein>
<keyword evidence="3" id="KW-1185">Reference proteome</keyword>
<dbReference type="InterPro" id="IPR011008">
    <property type="entry name" value="Dimeric_a/b-barrel"/>
</dbReference>
<proteinExistence type="predicted"/>
<dbReference type="RefSeq" id="WP_317900926.1">
    <property type="nucleotide sequence ID" value="NZ_JAIRBC010000003.1"/>
</dbReference>
<dbReference type="PROSITE" id="PS51502">
    <property type="entry name" value="S_R_A_B_BARREL"/>
    <property type="match status" value="1"/>
</dbReference>
<dbReference type="Pfam" id="PF07876">
    <property type="entry name" value="Dabb"/>
    <property type="match status" value="1"/>
</dbReference>
<feature type="domain" description="Stress-response A/B barrel" evidence="1">
    <location>
        <begin position="1"/>
        <end position="84"/>
    </location>
</feature>
<dbReference type="Gene3D" id="3.30.70.100">
    <property type="match status" value="1"/>
</dbReference>